<sequence length="76" mass="9380">MLDYFPEAKSIKLEEIELTEDKEFWYVTLSYYETKNPPEENSNNLSNFKKKYLKFKIENETYIVFYMKTREFKTPL</sequence>
<name>A0A5S3NA82_9FLAO</name>
<reference evidence="1 2" key="1">
    <citation type="submission" date="2019-05" db="EMBL/GenBank/DDBJ databases">
        <title>Polaribacter aestuariivivens sp. nov., isolated from a tidal flat.</title>
        <authorList>
            <person name="Yoon J.-H."/>
        </authorList>
    </citation>
    <scope>NUCLEOTIDE SEQUENCE [LARGE SCALE GENOMIC DNA]</scope>
    <source>
        <strain evidence="1 2">DBTF-3</strain>
    </source>
</reference>
<dbReference type="OrthoDB" id="964511at2"/>
<evidence type="ECO:0000313" key="1">
    <source>
        <dbReference type="EMBL" id="TMM32017.1"/>
    </source>
</evidence>
<comment type="caution">
    <text evidence="1">The sequence shown here is derived from an EMBL/GenBank/DDBJ whole genome shotgun (WGS) entry which is preliminary data.</text>
</comment>
<dbReference type="EMBL" id="VANR01000001">
    <property type="protein sequence ID" value="TMM32017.1"/>
    <property type="molecule type" value="Genomic_DNA"/>
</dbReference>
<keyword evidence="2" id="KW-1185">Reference proteome</keyword>
<protein>
    <submittedName>
        <fullName evidence="1">Uncharacterized protein</fullName>
    </submittedName>
</protein>
<proteinExistence type="predicted"/>
<gene>
    <name evidence="1" type="ORF">FDT66_00705</name>
</gene>
<dbReference type="Proteomes" id="UP000307140">
    <property type="component" value="Unassembled WGS sequence"/>
</dbReference>
<dbReference type="AlphaFoldDB" id="A0A5S3NA82"/>
<dbReference type="RefSeq" id="WP_138534230.1">
    <property type="nucleotide sequence ID" value="NZ_VANR01000001.1"/>
</dbReference>
<accession>A0A5S3NA82</accession>
<evidence type="ECO:0000313" key="2">
    <source>
        <dbReference type="Proteomes" id="UP000307140"/>
    </source>
</evidence>
<organism evidence="1 2">
    <name type="scientific">Polaribacter aestuariivivens</name>
    <dbReference type="NCBI Taxonomy" id="2304626"/>
    <lineage>
        <taxon>Bacteria</taxon>
        <taxon>Pseudomonadati</taxon>
        <taxon>Bacteroidota</taxon>
        <taxon>Flavobacteriia</taxon>
        <taxon>Flavobacteriales</taxon>
        <taxon>Flavobacteriaceae</taxon>
    </lineage>
</organism>